<evidence type="ECO:0000256" key="4">
    <source>
        <dbReference type="SAM" id="Phobius"/>
    </source>
</evidence>
<dbReference type="STRING" id="1314674.A0A0D7B1Q1"/>
<reference evidence="7 8" key="1">
    <citation type="journal article" date="2015" name="Fungal Genet. Biol.">
        <title>Evolution of novel wood decay mechanisms in Agaricales revealed by the genome sequences of Fistulina hepatica and Cylindrobasidium torrendii.</title>
        <authorList>
            <person name="Floudas D."/>
            <person name="Held B.W."/>
            <person name="Riley R."/>
            <person name="Nagy L.G."/>
            <person name="Koehler G."/>
            <person name="Ransdell A.S."/>
            <person name="Younus H."/>
            <person name="Chow J."/>
            <person name="Chiniquy J."/>
            <person name="Lipzen A."/>
            <person name="Tritt A."/>
            <person name="Sun H."/>
            <person name="Haridas S."/>
            <person name="LaButti K."/>
            <person name="Ohm R.A."/>
            <person name="Kues U."/>
            <person name="Blanchette R.A."/>
            <person name="Grigoriev I.V."/>
            <person name="Minto R.E."/>
            <person name="Hibbett D.S."/>
        </authorList>
    </citation>
    <scope>NUCLEOTIDE SEQUENCE [LARGE SCALE GENOMIC DNA]</scope>
    <source>
        <strain evidence="7 8">FP15055 ss-10</strain>
    </source>
</reference>
<evidence type="ECO:0000256" key="5">
    <source>
        <dbReference type="SAM" id="SignalP"/>
    </source>
</evidence>
<gene>
    <name evidence="7" type="ORF">CYLTODRAFT_493398</name>
</gene>
<dbReference type="Pfam" id="PF00018">
    <property type="entry name" value="SH3_1"/>
    <property type="match status" value="1"/>
</dbReference>
<feature type="region of interest" description="Disordered" evidence="3">
    <location>
        <begin position="1243"/>
        <end position="1263"/>
    </location>
</feature>
<protein>
    <recommendedName>
        <fullName evidence="6">SH3 domain-containing protein</fullName>
    </recommendedName>
</protein>
<feature type="transmembrane region" description="Helical" evidence="4">
    <location>
        <begin position="1204"/>
        <end position="1235"/>
    </location>
</feature>
<dbReference type="GO" id="GO:1902929">
    <property type="term" value="C:plasma membrane of growing cell tip"/>
    <property type="evidence" value="ECO:0007669"/>
    <property type="project" value="TreeGrafter"/>
</dbReference>
<dbReference type="Gene3D" id="2.120.10.80">
    <property type="entry name" value="Kelch-type beta propeller"/>
    <property type="match status" value="1"/>
</dbReference>
<dbReference type="InterPro" id="IPR011043">
    <property type="entry name" value="Gal_Oxase/kelch_b-propeller"/>
</dbReference>
<dbReference type="OrthoDB" id="2503993at2759"/>
<dbReference type="Pfam" id="PF20843">
    <property type="entry name" value="Rax2_3"/>
    <property type="match status" value="1"/>
</dbReference>
<evidence type="ECO:0000256" key="3">
    <source>
        <dbReference type="SAM" id="MobiDB-lite"/>
    </source>
</evidence>
<dbReference type="SMART" id="SM00326">
    <property type="entry name" value="SH3"/>
    <property type="match status" value="1"/>
</dbReference>
<dbReference type="SUPFAM" id="SSF117281">
    <property type="entry name" value="Kelch motif"/>
    <property type="match status" value="1"/>
</dbReference>
<dbReference type="PANTHER" id="PTHR31778:SF2">
    <property type="entry name" value="BUD SITE SELECTION PROTEIN RAX2"/>
    <property type="match status" value="1"/>
</dbReference>
<dbReference type="PROSITE" id="PS50002">
    <property type="entry name" value="SH3"/>
    <property type="match status" value="1"/>
</dbReference>
<dbReference type="SUPFAM" id="SSF50044">
    <property type="entry name" value="SH3-domain"/>
    <property type="match status" value="1"/>
</dbReference>
<organism evidence="7 8">
    <name type="scientific">Cylindrobasidium torrendii FP15055 ss-10</name>
    <dbReference type="NCBI Taxonomy" id="1314674"/>
    <lineage>
        <taxon>Eukaryota</taxon>
        <taxon>Fungi</taxon>
        <taxon>Dikarya</taxon>
        <taxon>Basidiomycota</taxon>
        <taxon>Agaricomycotina</taxon>
        <taxon>Agaricomycetes</taxon>
        <taxon>Agaricomycetidae</taxon>
        <taxon>Agaricales</taxon>
        <taxon>Marasmiineae</taxon>
        <taxon>Physalacriaceae</taxon>
        <taxon>Cylindrobasidium</taxon>
    </lineage>
</organism>
<accession>A0A0D7B1Q1</accession>
<sequence length="1377" mass="142229">MATSNTRCFLPLLLASAVQAALPLVDFDRMGTVGLAGSFAGLDFFQDDKLTFDANTATLLSRTDDGQLKALAATNTGGRISAGCALDDVFYFGGSFSSIGSTTVSNAASYTPSSDQFAALGSNGPNGAVHAVYCDGKNGEVWFGGDFTSPGESVAVYTPKSSSWSKPPFGGLTGAGSRVLSITANSSESSLFFAGSFVYSFGGSVVNGTNNPNVPFSAGATPFSSSLVPVPLSNAEIVASPSSSDSSFSNIQNILCPAGDDGAGNTWLAADGNAAVITVRDFSFLSASGVRLGNTFLDNHGTTGFTLTTIPDNTVRTLQYLDPTTNENTTCSDPCPLSTDSSLLYQDFLFTEGSQSITGFEIRLSEWSGNGAGLHILQMLSSGAFASAVSDSNGASCYAPGSSTTSRTGDWTVKVANTGISGTTQSVIVSNPAVGTSASDGPSVTWNPYVSASGEYTVNMLVPGCTNFQDCESRTSVKVTVFSGSGNPWVTEVNQQNQDDASVLIYQGPIIPSTDDFVATITMTLSDSPAGSGQNGQYEIVADRVEFVLNSANITSNGGSSGNGTSTTGGRRGFGFFEWPLDSDDVDATGSLNNNTETALDSVGIDLFNGIGSGNLAGSNNATVAAVVHHSSGAIFLAGNISISSGDASGASHLVKFEDGSLKGVNGGGLNGPVNAMVLVGDQLFVGGAFSDTSAQATGSLNNVAVYDVTSDKWGALGDGVDGTVLSMSFKDDVVVVAGSFGLMAWNPESSSWVTSGGFVVGSLSFVGNGTDALQFVGGSVTAAQSIGSSGMIFLKNSANDVPAVTSLSVQLEGDVKASSSSTRRSAYRRHASKLFNRSVSTILRRQSSSDLPALPTPLPATAPSVLAGTFWTNSSSHEVTIIGGNFSFASGSSDALAVAIYDSQDETLTALQGAQIDGTVRTLLVSGNKLYIGGQFTLSTGGTTQNGFAIYDLANQAWDVSGVQSLSASDGQVTVYSITESDSKDGTVFVAGSFAQAGSLRCPAICALDTNSKQWTNLGDGVKGEIASVVYAGGDTLLAGGSLTLSDDSPANVAVYTISNSSWSAVGADGIAGPVTALEVNDNDMSKLFAAGKTTDGDNFLTYWNGQNWTSQDATFDTDSVVSQLAMIPLQNTHSAGGVIQADRMLMISGTLDDPSFGNASSALYDGKSYIPYITSSSSSGAAGAVAALFHSFKSFSFEQRHFLATGIVILISIAISAGVVFLLALIGILWTLFSRRDSDRARTYEDEAEDDDSTHRRPSSLLEHINAATRATVFGEGYEDEHEKNTDGGHDPYGPDASNYLRAETPSDAFGGGMMSDEASRPARARYSFDGVGEGELRLSAGAEIEILDDRDAAWWYARDLRTGAEGVVPAAYLY</sequence>
<name>A0A0D7B1Q1_9AGAR</name>
<keyword evidence="8" id="KW-1185">Reference proteome</keyword>
<evidence type="ECO:0000256" key="1">
    <source>
        <dbReference type="ARBA" id="ARBA00022443"/>
    </source>
</evidence>
<evidence type="ECO:0000259" key="6">
    <source>
        <dbReference type="PROSITE" id="PS50002"/>
    </source>
</evidence>
<feature type="signal peptide" evidence="5">
    <location>
        <begin position="1"/>
        <end position="20"/>
    </location>
</feature>
<keyword evidence="4" id="KW-1133">Transmembrane helix</keyword>
<evidence type="ECO:0000313" key="8">
    <source>
        <dbReference type="Proteomes" id="UP000054007"/>
    </source>
</evidence>
<dbReference type="InterPro" id="IPR001452">
    <property type="entry name" value="SH3_domain"/>
</dbReference>
<dbReference type="InterPro" id="IPR015915">
    <property type="entry name" value="Kelch-typ_b-propeller"/>
</dbReference>
<keyword evidence="4" id="KW-0812">Transmembrane</keyword>
<keyword evidence="1 2" id="KW-0728">SH3 domain</keyword>
<keyword evidence="5" id="KW-0732">Signal</keyword>
<dbReference type="InterPro" id="IPR024982">
    <property type="entry name" value="Rax2-like_C"/>
</dbReference>
<dbReference type="EMBL" id="KN880654">
    <property type="protein sequence ID" value="KIY64094.1"/>
    <property type="molecule type" value="Genomic_DNA"/>
</dbReference>
<proteinExistence type="predicted"/>
<feature type="chain" id="PRO_5002316964" description="SH3 domain-containing protein" evidence="5">
    <location>
        <begin position="21"/>
        <end position="1377"/>
    </location>
</feature>
<keyword evidence="4" id="KW-0472">Membrane</keyword>
<dbReference type="Pfam" id="PF12768">
    <property type="entry name" value="Rax2"/>
    <property type="match status" value="1"/>
</dbReference>
<dbReference type="InterPro" id="IPR036028">
    <property type="entry name" value="SH3-like_dom_sf"/>
</dbReference>
<feature type="compositionally biased region" description="Basic and acidic residues" evidence="3">
    <location>
        <begin position="1283"/>
        <end position="1292"/>
    </location>
</feature>
<evidence type="ECO:0000256" key="2">
    <source>
        <dbReference type="PROSITE-ProRule" id="PRU00192"/>
    </source>
</evidence>
<dbReference type="Pfam" id="PF20842">
    <property type="entry name" value="Rax2_2"/>
    <property type="match status" value="1"/>
</dbReference>
<dbReference type="InterPro" id="IPR048266">
    <property type="entry name" value="Rax2-like_second"/>
</dbReference>
<feature type="region of interest" description="Disordered" evidence="3">
    <location>
        <begin position="1280"/>
        <end position="1299"/>
    </location>
</feature>
<dbReference type="Gene3D" id="2.30.30.40">
    <property type="entry name" value="SH3 Domains"/>
    <property type="match status" value="1"/>
</dbReference>
<dbReference type="InterPro" id="IPR048265">
    <property type="entry name" value="Rax2-like_third"/>
</dbReference>
<dbReference type="PANTHER" id="PTHR31778">
    <property type="entry name" value="BUD SITE SELECTION PROTEIN RAX2"/>
    <property type="match status" value="1"/>
</dbReference>
<evidence type="ECO:0000313" key="7">
    <source>
        <dbReference type="EMBL" id="KIY64094.1"/>
    </source>
</evidence>
<dbReference type="SUPFAM" id="SSF50965">
    <property type="entry name" value="Galactose oxidase, central domain"/>
    <property type="match status" value="2"/>
</dbReference>
<feature type="domain" description="SH3" evidence="6">
    <location>
        <begin position="1320"/>
        <end position="1377"/>
    </location>
</feature>
<dbReference type="Proteomes" id="UP000054007">
    <property type="component" value="Unassembled WGS sequence"/>
</dbReference>